<dbReference type="Gene3D" id="1.10.10.60">
    <property type="entry name" value="Homeodomain-like"/>
    <property type="match status" value="2"/>
</dbReference>
<dbReference type="CDD" id="cd17536">
    <property type="entry name" value="REC_YesN-like"/>
    <property type="match status" value="1"/>
</dbReference>
<sequence length="481" mass="55958">MTIRVLVVDDDKLVRKGLISAMPWSEFGMEVVGEASNGEKALDYLQEHDVDLLLTDLAMPVMSGIELMRIVRKRYPRLHIVVLTLHQDFEYVQEALRLGAIDYIAKVQLERERFEEVLERISTRIAESKEHAGAEPKLERSECFTYDTAYITMRLEPNEGDEWLRSSPQTLLSAWEELDDRIWIAAGDDPAPAALDGVPLHEVFHLQDDGRTGIQAEPGSAILQLSGVRGASRKEVRQWLREYRDRELFYDFDPRTPLIALEFGRRERLDIPADPEALLSELKSVFLAWDWIYNDTVFRDSIGRLRRLRLPQTILIGLLYSLLDSWKRLFGTSDIRQVQPLKPFTAWHEVERWLAEARGRIRQGLDKPSYSPEVAQAVMKAVGIIQQELHQQLTSGDVARRVNMSRSYFSQCFRDIIGRTFNDYLRYCRIEQAKQYLLYSTKTIQWIAENTGYLDEKYFSRTFRDQTGMLPSEYRQSRRQG</sequence>
<evidence type="ECO:0000256" key="2">
    <source>
        <dbReference type="ARBA" id="ARBA00023125"/>
    </source>
</evidence>
<keyword evidence="3" id="KW-0804">Transcription</keyword>
<gene>
    <name evidence="7" type="ORF">ACFFK0_30450</name>
</gene>
<dbReference type="PANTHER" id="PTHR43280:SF2">
    <property type="entry name" value="HTH-TYPE TRANSCRIPTIONAL REGULATOR EXSA"/>
    <property type="match status" value="1"/>
</dbReference>
<feature type="domain" description="HTH araC/xylS-type" evidence="5">
    <location>
        <begin position="379"/>
        <end position="477"/>
    </location>
</feature>
<dbReference type="PROSITE" id="PS50110">
    <property type="entry name" value="RESPONSE_REGULATORY"/>
    <property type="match status" value="1"/>
</dbReference>
<dbReference type="InterPro" id="IPR001789">
    <property type="entry name" value="Sig_transdc_resp-reg_receiver"/>
</dbReference>
<dbReference type="EMBL" id="JBHLWN010000125">
    <property type="protein sequence ID" value="MFC0216722.1"/>
    <property type="molecule type" value="Genomic_DNA"/>
</dbReference>
<dbReference type="Pfam" id="PF00072">
    <property type="entry name" value="Response_reg"/>
    <property type="match status" value="1"/>
</dbReference>
<protein>
    <submittedName>
        <fullName evidence="7">Response regulator</fullName>
    </submittedName>
</protein>
<dbReference type="PROSITE" id="PS01124">
    <property type="entry name" value="HTH_ARAC_FAMILY_2"/>
    <property type="match status" value="1"/>
</dbReference>
<dbReference type="PANTHER" id="PTHR43280">
    <property type="entry name" value="ARAC-FAMILY TRANSCRIPTIONAL REGULATOR"/>
    <property type="match status" value="1"/>
</dbReference>
<dbReference type="SUPFAM" id="SSF46689">
    <property type="entry name" value="Homeodomain-like"/>
    <property type="match status" value="2"/>
</dbReference>
<dbReference type="Proteomes" id="UP001589776">
    <property type="component" value="Unassembled WGS sequence"/>
</dbReference>
<dbReference type="PROSITE" id="PS00041">
    <property type="entry name" value="HTH_ARAC_FAMILY_1"/>
    <property type="match status" value="1"/>
</dbReference>
<dbReference type="InterPro" id="IPR011006">
    <property type="entry name" value="CheY-like_superfamily"/>
</dbReference>
<dbReference type="InterPro" id="IPR009057">
    <property type="entry name" value="Homeodomain-like_sf"/>
</dbReference>
<name>A0ABV6DVQ6_9BACL</name>
<dbReference type="InterPro" id="IPR018060">
    <property type="entry name" value="HTH_AraC"/>
</dbReference>
<organism evidence="7 8">
    <name type="scientific">Paenibacillus chartarius</name>
    <dbReference type="NCBI Taxonomy" id="747481"/>
    <lineage>
        <taxon>Bacteria</taxon>
        <taxon>Bacillati</taxon>
        <taxon>Bacillota</taxon>
        <taxon>Bacilli</taxon>
        <taxon>Bacillales</taxon>
        <taxon>Paenibacillaceae</taxon>
        <taxon>Paenibacillus</taxon>
    </lineage>
</organism>
<evidence type="ECO:0000256" key="1">
    <source>
        <dbReference type="ARBA" id="ARBA00023015"/>
    </source>
</evidence>
<dbReference type="SMART" id="SM00342">
    <property type="entry name" value="HTH_ARAC"/>
    <property type="match status" value="1"/>
</dbReference>
<evidence type="ECO:0000313" key="8">
    <source>
        <dbReference type="Proteomes" id="UP001589776"/>
    </source>
</evidence>
<dbReference type="SUPFAM" id="SSF52172">
    <property type="entry name" value="CheY-like"/>
    <property type="match status" value="1"/>
</dbReference>
<evidence type="ECO:0000256" key="3">
    <source>
        <dbReference type="ARBA" id="ARBA00023163"/>
    </source>
</evidence>
<dbReference type="RefSeq" id="WP_377475190.1">
    <property type="nucleotide sequence ID" value="NZ_JBHLWN010000125.1"/>
</dbReference>
<accession>A0ABV6DVQ6</accession>
<dbReference type="Pfam" id="PF12833">
    <property type="entry name" value="HTH_18"/>
    <property type="match status" value="1"/>
</dbReference>
<proteinExistence type="predicted"/>
<keyword evidence="1" id="KW-0805">Transcription regulation</keyword>
<keyword evidence="8" id="KW-1185">Reference proteome</keyword>
<dbReference type="SMART" id="SM00448">
    <property type="entry name" value="REC"/>
    <property type="match status" value="1"/>
</dbReference>
<feature type="modified residue" description="4-aspartylphosphate" evidence="4">
    <location>
        <position position="56"/>
    </location>
</feature>
<evidence type="ECO:0000259" key="5">
    <source>
        <dbReference type="PROSITE" id="PS01124"/>
    </source>
</evidence>
<feature type="domain" description="Response regulatory" evidence="6">
    <location>
        <begin position="4"/>
        <end position="121"/>
    </location>
</feature>
<dbReference type="InterPro" id="IPR018062">
    <property type="entry name" value="HTH_AraC-typ_CS"/>
</dbReference>
<evidence type="ECO:0000256" key="4">
    <source>
        <dbReference type="PROSITE-ProRule" id="PRU00169"/>
    </source>
</evidence>
<dbReference type="Gene3D" id="3.40.50.2300">
    <property type="match status" value="1"/>
</dbReference>
<reference evidence="7 8" key="1">
    <citation type="submission" date="2024-09" db="EMBL/GenBank/DDBJ databases">
        <authorList>
            <person name="Sun Q."/>
            <person name="Mori K."/>
        </authorList>
    </citation>
    <scope>NUCLEOTIDE SEQUENCE [LARGE SCALE GENOMIC DNA]</scope>
    <source>
        <strain evidence="7 8">CCM 7759</strain>
    </source>
</reference>
<evidence type="ECO:0000313" key="7">
    <source>
        <dbReference type="EMBL" id="MFC0216722.1"/>
    </source>
</evidence>
<keyword evidence="4" id="KW-0597">Phosphoprotein</keyword>
<comment type="caution">
    <text evidence="7">The sequence shown here is derived from an EMBL/GenBank/DDBJ whole genome shotgun (WGS) entry which is preliminary data.</text>
</comment>
<evidence type="ECO:0000259" key="6">
    <source>
        <dbReference type="PROSITE" id="PS50110"/>
    </source>
</evidence>
<keyword evidence="2" id="KW-0238">DNA-binding</keyword>